<dbReference type="PROSITE" id="PS00297">
    <property type="entry name" value="HSP70_1"/>
    <property type="match status" value="1"/>
</dbReference>
<proteinExistence type="inferred from homology"/>
<protein>
    <submittedName>
        <fullName evidence="4">HSP70-domain-containing protein</fullName>
    </submittedName>
</protein>
<dbReference type="AlphaFoldDB" id="A0A4Q9Q3D2"/>
<dbReference type="Pfam" id="PF00012">
    <property type="entry name" value="HSP70"/>
    <property type="match status" value="1"/>
</dbReference>
<dbReference type="Gene3D" id="3.90.640.10">
    <property type="entry name" value="Actin, Chain A, domain 4"/>
    <property type="match status" value="1"/>
</dbReference>
<name>A0A4Q9Q3D2_9APHY</name>
<dbReference type="InterPro" id="IPR013126">
    <property type="entry name" value="Hsp_70_fam"/>
</dbReference>
<dbReference type="EMBL" id="ML145097">
    <property type="protein sequence ID" value="TBU61580.1"/>
    <property type="molecule type" value="Genomic_DNA"/>
</dbReference>
<evidence type="ECO:0000256" key="2">
    <source>
        <dbReference type="ARBA" id="ARBA00022840"/>
    </source>
</evidence>
<dbReference type="SUPFAM" id="SSF53067">
    <property type="entry name" value="Actin-like ATPase domain"/>
    <property type="match status" value="2"/>
</dbReference>
<comment type="similarity">
    <text evidence="3">Belongs to the heat shock protein 70 family.</text>
</comment>
<dbReference type="Proteomes" id="UP000292082">
    <property type="component" value="Unassembled WGS sequence"/>
</dbReference>
<dbReference type="FunFam" id="3.90.640.10:FF:000002">
    <property type="entry name" value="Heat shock 70 kDa"/>
    <property type="match status" value="1"/>
</dbReference>
<keyword evidence="5" id="KW-1185">Reference proteome</keyword>
<evidence type="ECO:0000313" key="5">
    <source>
        <dbReference type="Proteomes" id="UP000292082"/>
    </source>
</evidence>
<keyword evidence="1 3" id="KW-0547">Nucleotide-binding</keyword>
<dbReference type="SUPFAM" id="SSF100920">
    <property type="entry name" value="Heat shock protein 70kD (HSP70), peptide-binding domain"/>
    <property type="match status" value="1"/>
</dbReference>
<gene>
    <name evidence="4" type="ORF">BD310DRAFT_812676</name>
</gene>
<dbReference type="InterPro" id="IPR043129">
    <property type="entry name" value="ATPase_NBD"/>
</dbReference>
<organism evidence="4 5">
    <name type="scientific">Dichomitus squalens</name>
    <dbReference type="NCBI Taxonomy" id="114155"/>
    <lineage>
        <taxon>Eukaryota</taxon>
        <taxon>Fungi</taxon>
        <taxon>Dikarya</taxon>
        <taxon>Basidiomycota</taxon>
        <taxon>Agaricomycotina</taxon>
        <taxon>Agaricomycetes</taxon>
        <taxon>Polyporales</taxon>
        <taxon>Polyporaceae</taxon>
        <taxon>Dichomitus</taxon>
    </lineage>
</organism>
<dbReference type="Gene3D" id="3.30.420.40">
    <property type="match status" value="2"/>
</dbReference>
<dbReference type="PRINTS" id="PR00301">
    <property type="entry name" value="HEATSHOCK70"/>
</dbReference>
<dbReference type="STRING" id="114155.A0A4Q9Q3D2"/>
<evidence type="ECO:0000256" key="3">
    <source>
        <dbReference type="RuleBase" id="RU003322"/>
    </source>
</evidence>
<accession>A0A4Q9Q3D2</accession>
<sequence>MPTRAHGDESAREPDPTQSLRLAFHELPMDVNAPGASALHAKGGLSATTGPTSSVLLSPDSSALAQEGFEMRSQPAPASETTAPAMVVAGPEAVPADDEIELEIIPPVIGIDLGTTYSCASAKRGERVEIIPNAQGQRTTPSWVSFTADERLVGDSAKNAYQSNPQNTVFDVKRLIGRDFDDPELQKDLKYWPFKVVQEDGKLKIQVQDCGVIRNFTPEEIAAMVIRKMKQDAESFLGQRVVQAVITVPAHFNDAQRQATKDAGAIAGLQVIRIINEPTAAAIAYSLNKRGEPSRVLVYRLGGGTFDVSLISIKDGDSKVLATAGDTKIGGEDFDNRVLDYLVKQHRSRTGIDVSSNLRTLGKLRSEVEKAKRTLSSQQSTNIDIEALEGEHGFSETLTRAKFEELNMDLFRRTMLLTEQVLIDAKLRKEDVGDIITVGGSTHIPKVQQLLKDYFGKEPSTAINPEEAAAYGTGVQGAILAGDDDYCMLAVLDVNSLTLGIETVGGVMAPIIPRNTPIPTCMSEMFTTVVDWQTSMNIKVFEGEQRLTRYNHLLGMFELPGIPPAHRGVPQIDVTFRLDMNGIMQVTAVDKGTSMLKTIDRGNLKSITITNVLRHSRS</sequence>
<dbReference type="InterPro" id="IPR018181">
    <property type="entry name" value="Heat_shock_70_CS"/>
</dbReference>
<dbReference type="GO" id="GO:0140662">
    <property type="term" value="F:ATP-dependent protein folding chaperone"/>
    <property type="evidence" value="ECO:0007669"/>
    <property type="project" value="InterPro"/>
</dbReference>
<reference evidence="4 5" key="1">
    <citation type="submission" date="2019-01" db="EMBL/GenBank/DDBJ databases">
        <title>Draft genome sequences of three monokaryotic isolates of the white-rot basidiomycete fungus Dichomitus squalens.</title>
        <authorList>
            <consortium name="DOE Joint Genome Institute"/>
            <person name="Lopez S.C."/>
            <person name="Andreopoulos B."/>
            <person name="Pangilinan J."/>
            <person name="Lipzen A."/>
            <person name="Riley R."/>
            <person name="Ahrendt S."/>
            <person name="Ng V."/>
            <person name="Barry K."/>
            <person name="Daum C."/>
            <person name="Grigoriev I.V."/>
            <person name="Hilden K.S."/>
            <person name="Makela M.R."/>
            <person name="de Vries R.P."/>
        </authorList>
    </citation>
    <scope>NUCLEOTIDE SEQUENCE [LARGE SCALE GENOMIC DNA]</scope>
    <source>
        <strain evidence="4 5">CBS 464.89</strain>
    </source>
</reference>
<evidence type="ECO:0000256" key="1">
    <source>
        <dbReference type="ARBA" id="ARBA00022741"/>
    </source>
</evidence>
<dbReference type="InterPro" id="IPR029047">
    <property type="entry name" value="HSP70_peptide-bd_sf"/>
</dbReference>
<evidence type="ECO:0000313" key="4">
    <source>
        <dbReference type="EMBL" id="TBU61580.1"/>
    </source>
</evidence>
<dbReference type="FunFam" id="3.30.420.40:FF:000026">
    <property type="entry name" value="Heat shock protein 70"/>
    <property type="match status" value="1"/>
</dbReference>
<dbReference type="GO" id="GO:0005524">
    <property type="term" value="F:ATP binding"/>
    <property type="evidence" value="ECO:0007669"/>
    <property type="project" value="UniProtKB-KW"/>
</dbReference>
<keyword evidence="2 3" id="KW-0067">ATP-binding</keyword>
<dbReference type="Gene3D" id="2.60.34.10">
    <property type="entry name" value="Substrate Binding Domain Of DNAk, Chain A, domain 1"/>
    <property type="match status" value="1"/>
</dbReference>
<dbReference type="PANTHER" id="PTHR19375">
    <property type="entry name" value="HEAT SHOCK PROTEIN 70KDA"/>
    <property type="match status" value="1"/>
</dbReference>